<dbReference type="SUPFAM" id="SSF46966">
    <property type="entry name" value="Spectrin repeat"/>
    <property type="match status" value="1"/>
</dbReference>
<reference evidence="5" key="2">
    <citation type="submission" date="2025-09" db="UniProtKB">
        <authorList>
            <consortium name="Ensembl"/>
        </authorList>
    </citation>
    <scope>IDENTIFICATION</scope>
</reference>
<comment type="subcellular location">
    <subcellularLocation>
        <location evidence="1">Endomembrane system</location>
    </subcellularLocation>
</comment>
<sequence>MLWIQNEYVISLSFRVKKLTETLVTVQQLDKNMNNLRSWLTGIEAELAKPIHYSICHRDEIQKRLTEQQVNLSSLRDVMIFLL</sequence>
<evidence type="ECO:0000256" key="1">
    <source>
        <dbReference type="ARBA" id="ARBA00004308"/>
    </source>
</evidence>
<evidence type="ECO:0000256" key="3">
    <source>
        <dbReference type="ARBA" id="ARBA00022737"/>
    </source>
</evidence>
<evidence type="ECO:0000313" key="6">
    <source>
        <dbReference type="Proteomes" id="UP000472262"/>
    </source>
</evidence>
<reference evidence="5" key="1">
    <citation type="submission" date="2025-08" db="UniProtKB">
        <authorList>
            <consortium name="Ensembl"/>
        </authorList>
    </citation>
    <scope>IDENTIFICATION</scope>
</reference>
<keyword evidence="4" id="KW-0472">Membrane</keyword>
<accession>A0A672MFN1</accession>
<dbReference type="AlphaFoldDB" id="A0A672MFN1"/>
<keyword evidence="2" id="KW-0597">Phosphoprotein</keyword>
<dbReference type="Ensembl" id="ENSSGRT00000040175.1">
    <property type="protein sequence ID" value="ENSSGRP00000037445.1"/>
    <property type="gene ID" value="ENSSGRG00000020667.1"/>
</dbReference>
<protein>
    <submittedName>
        <fullName evidence="5">Uncharacterized protein</fullName>
    </submittedName>
</protein>
<evidence type="ECO:0000313" key="5">
    <source>
        <dbReference type="Ensembl" id="ENSSGRP00000037445.1"/>
    </source>
</evidence>
<evidence type="ECO:0000256" key="2">
    <source>
        <dbReference type="ARBA" id="ARBA00022553"/>
    </source>
</evidence>
<organism evidence="5 6">
    <name type="scientific">Sinocyclocheilus grahami</name>
    <name type="common">Dianchi golden-line fish</name>
    <name type="synonym">Barbus grahami</name>
    <dbReference type="NCBI Taxonomy" id="75366"/>
    <lineage>
        <taxon>Eukaryota</taxon>
        <taxon>Metazoa</taxon>
        <taxon>Chordata</taxon>
        <taxon>Craniata</taxon>
        <taxon>Vertebrata</taxon>
        <taxon>Euteleostomi</taxon>
        <taxon>Actinopterygii</taxon>
        <taxon>Neopterygii</taxon>
        <taxon>Teleostei</taxon>
        <taxon>Ostariophysi</taxon>
        <taxon>Cypriniformes</taxon>
        <taxon>Cyprinidae</taxon>
        <taxon>Cyprininae</taxon>
        <taxon>Sinocyclocheilus</taxon>
    </lineage>
</organism>
<dbReference type="InParanoid" id="A0A672MFN1"/>
<keyword evidence="6" id="KW-1185">Reference proteome</keyword>
<evidence type="ECO:0000256" key="4">
    <source>
        <dbReference type="ARBA" id="ARBA00023136"/>
    </source>
</evidence>
<dbReference type="PANTHER" id="PTHR14514:SF4">
    <property type="entry name" value="NESPRIN-2"/>
    <property type="match status" value="1"/>
</dbReference>
<keyword evidence="3" id="KW-0677">Repeat</keyword>
<name>A0A672MFN1_SINGR</name>
<dbReference type="OMA" id="LWIQNEY"/>
<proteinExistence type="predicted"/>
<dbReference type="PANTHER" id="PTHR14514">
    <property type="entry name" value="PKA ANCHORING PROTEIN"/>
    <property type="match status" value="1"/>
</dbReference>
<dbReference type="Proteomes" id="UP000472262">
    <property type="component" value="Unassembled WGS sequence"/>
</dbReference>